<dbReference type="Gramene" id="KQL31801">
    <property type="protein sequence ID" value="KQL31801"/>
    <property type="gene ID" value="SETIT_020635mg"/>
</dbReference>
<dbReference type="EnsemblPlants" id="KQL31801">
    <property type="protein sequence ID" value="KQL31801"/>
    <property type="gene ID" value="SETIT_020635mg"/>
</dbReference>
<name>K3Z267_SETIT</name>
<dbReference type="Proteomes" id="UP000004995">
    <property type="component" value="Unassembled WGS sequence"/>
</dbReference>
<reference evidence="2" key="1">
    <citation type="journal article" date="2012" name="Nat. Biotechnol.">
        <title>Reference genome sequence of the model plant Setaria.</title>
        <authorList>
            <person name="Bennetzen J.L."/>
            <person name="Schmutz J."/>
            <person name="Wang H."/>
            <person name="Percifield R."/>
            <person name="Hawkins J."/>
            <person name="Pontaroli A.C."/>
            <person name="Estep M."/>
            <person name="Feng L."/>
            <person name="Vaughn J.N."/>
            <person name="Grimwood J."/>
            <person name="Jenkins J."/>
            <person name="Barry K."/>
            <person name="Lindquist E."/>
            <person name="Hellsten U."/>
            <person name="Deshpande S."/>
            <person name="Wang X."/>
            <person name="Wu X."/>
            <person name="Mitros T."/>
            <person name="Triplett J."/>
            <person name="Yang X."/>
            <person name="Ye C.Y."/>
            <person name="Mauro-Herrera M."/>
            <person name="Wang L."/>
            <person name="Li P."/>
            <person name="Sharma M."/>
            <person name="Sharma R."/>
            <person name="Ronald P.C."/>
            <person name="Panaud O."/>
            <person name="Kellogg E.A."/>
            <person name="Brutnell T.P."/>
            <person name="Doust A.N."/>
            <person name="Tuskan G.A."/>
            <person name="Rokhsar D."/>
            <person name="Devos K.M."/>
        </authorList>
    </citation>
    <scope>NUCLEOTIDE SEQUENCE [LARGE SCALE GENOMIC DNA]</scope>
    <source>
        <strain evidence="2">cv. Yugu1</strain>
    </source>
</reference>
<protein>
    <submittedName>
        <fullName evidence="1">Uncharacterized protein</fullName>
    </submittedName>
</protein>
<keyword evidence="2" id="KW-1185">Reference proteome</keyword>
<evidence type="ECO:0000313" key="1">
    <source>
        <dbReference type="EnsemblPlants" id="KQL31801"/>
    </source>
</evidence>
<reference evidence="1" key="2">
    <citation type="submission" date="2018-08" db="UniProtKB">
        <authorList>
            <consortium name="EnsemblPlants"/>
        </authorList>
    </citation>
    <scope>IDENTIFICATION</scope>
    <source>
        <strain evidence="1">Yugu1</strain>
    </source>
</reference>
<dbReference type="EMBL" id="AGNK02000576">
    <property type="status" value="NOT_ANNOTATED_CDS"/>
    <property type="molecule type" value="Genomic_DNA"/>
</dbReference>
<dbReference type="HOGENOM" id="CLU_2675734_0_0_1"/>
<sequence>MTTRLLFTMELRCSAQCSVLWCGRCVHWTSRNTVGSGKIRDVVLCYPLTLGPENRLDRPGASVPPSTWRHRQVGM</sequence>
<organism evidence="1 2">
    <name type="scientific">Setaria italica</name>
    <name type="common">Foxtail millet</name>
    <name type="synonym">Panicum italicum</name>
    <dbReference type="NCBI Taxonomy" id="4555"/>
    <lineage>
        <taxon>Eukaryota</taxon>
        <taxon>Viridiplantae</taxon>
        <taxon>Streptophyta</taxon>
        <taxon>Embryophyta</taxon>
        <taxon>Tracheophyta</taxon>
        <taxon>Spermatophyta</taxon>
        <taxon>Magnoliopsida</taxon>
        <taxon>Liliopsida</taxon>
        <taxon>Poales</taxon>
        <taxon>Poaceae</taxon>
        <taxon>PACMAD clade</taxon>
        <taxon>Panicoideae</taxon>
        <taxon>Panicodae</taxon>
        <taxon>Paniceae</taxon>
        <taxon>Cenchrinae</taxon>
        <taxon>Setaria</taxon>
    </lineage>
</organism>
<accession>K3Z267</accession>
<dbReference type="AlphaFoldDB" id="K3Z267"/>
<dbReference type="InParanoid" id="K3Z267"/>
<evidence type="ECO:0000313" key="2">
    <source>
        <dbReference type="Proteomes" id="UP000004995"/>
    </source>
</evidence>
<proteinExistence type="predicted"/>